<proteinExistence type="predicted"/>
<feature type="transmembrane region" description="Helical" evidence="1">
    <location>
        <begin position="26"/>
        <end position="44"/>
    </location>
</feature>
<evidence type="ECO:0000313" key="3">
    <source>
        <dbReference type="Proteomes" id="UP000295783"/>
    </source>
</evidence>
<feature type="transmembrane region" description="Helical" evidence="1">
    <location>
        <begin position="92"/>
        <end position="108"/>
    </location>
</feature>
<protein>
    <submittedName>
        <fullName evidence="2">Uncharacterized protein</fullName>
    </submittedName>
</protein>
<name>A0A4R6WY21_9PROT</name>
<dbReference type="AlphaFoldDB" id="A0A4R6WY21"/>
<dbReference type="EMBL" id="SNYW01000006">
    <property type="protein sequence ID" value="TDQ84617.1"/>
    <property type="molecule type" value="Genomic_DNA"/>
</dbReference>
<keyword evidence="1" id="KW-0812">Transmembrane</keyword>
<reference evidence="2 3" key="1">
    <citation type="submission" date="2019-03" db="EMBL/GenBank/DDBJ databases">
        <title>Genomic Encyclopedia of Type Strains, Phase III (KMG-III): the genomes of soil and plant-associated and newly described type strains.</title>
        <authorList>
            <person name="Whitman W."/>
        </authorList>
    </citation>
    <scope>NUCLEOTIDE SEQUENCE [LARGE SCALE GENOMIC DNA]</scope>
    <source>
        <strain evidence="2 3">CGMCC 1.7660</strain>
    </source>
</reference>
<gene>
    <name evidence="2" type="ORF">A8950_1176</name>
</gene>
<comment type="caution">
    <text evidence="2">The sequence shown here is derived from an EMBL/GenBank/DDBJ whole genome shotgun (WGS) entry which is preliminary data.</text>
</comment>
<sequence length="113" mass="11973">MTEKAGGENGAGAPPNWVQSVGRRNLAYIAFVILLIPLANILEANGPQGPDAGGGIMLGIIVWALVSLVFFGVNLVLLFIALAKQREFHKPLVACLLPIAVIVATVMAEELWL</sequence>
<evidence type="ECO:0000313" key="2">
    <source>
        <dbReference type="EMBL" id="TDQ84617.1"/>
    </source>
</evidence>
<keyword evidence="1" id="KW-0472">Membrane</keyword>
<evidence type="ECO:0000256" key="1">
    <source>
        <dbReference type="SAM" id="Phobius"/>
    </source>
</evidence>
<keyword evidence="3" id="KW-1185">Reference proteome</keyword>
<dbReference type="Proteomes" id="UP000295783">
    <property type="component" value="Unassembled WGS sequence"/>
</dbReference>
<feature type="transmembrane region" description="Helical" evidence="1">
    <location>
        <begin position="56"/>
        <end position="80"/>
    </location>
</feature>
<organism evidence="2 3">
    <name type="scientific">Dongia mobilis</name>
    <dbReference type="NCBI Taxonomy" id="578943"/>
    <lineage>
        <taxon>Bacteria</taxon>
        <taxon>Pseudomonadati</taxon>
        <taxon>Pseudomonadota</taxon>
        <taxon>Alphaproteobacteria</taxon>
        <taxon>Rhodospirillales</taxon>
        <taxon>Dongiaceae</taxon>
        <taxon>Dongia</taxon>
    </lineage>
</organism>
<accession>A0A4R6WY21</accession>
<keyword evidence="1" id="KW-1133">Transmembrane helix</keyword>
<dbReference type="RefSeq" id="WP_133612630.1">
    <property type="nucleotide sequence ID" value="NZ_SNYW01000006.1"/>
</dbReference>